<keyword evidence="4 8" id="KW-0812">Transmembrane</keyword>
<dbReference type="NCBIfam" id="TIGR04057">
    <property type="entry name" value="SusC_RagA_signa"/>
    <property type="match status" value="1"/>
</dbReference>
<dbReference type="OrthoDB" id="9768177at2"/>
<evidence type="ECO:0000256" key="6">
    <source>
        <dbReference type="ARBA" id="ARBA00023136"/>
    </source>
</evidence>
<dbReference type="InterPro" id="IPR000531">
    <property type="entry name" value="Beta-barrel_TonB"/>
</dbReference>
<dbReference type="Proteomes" id="UP000244929">
    <property type="component" value="Chromosome"/>
</dbReference>
<evidence type="ECO:0000259" key="11">
    <source>
        <dbReference type="Pfam" id="PF00593"/>
    </source>
</evidence>
<dbReference type="InterPro" id="IPR036942">
    <property type="entry name" value="Beta-barrel_TonB_sf"/>
</dbReference>
<keyword evidence="7 8" id="KW-0998">Cell outer membrane</keyword>
<organism evidence="13 14">
    <name type="scientific">Flavobacterium album</name>
    <dbReference type="NCBI Taxonomy" id="2175091"/>
    <lineage>
        <taxon>Bacteria</taxon>
        <taxon>Pseudomonadati</taxon>
        <taxon>Bacteroidota</taxon>
        <taxon>Flavobacteriia</taxon>
        <taxon>Flavobacteriales</taxon>
        <taxon>Flavobacteriaceae</taxon>
        <taxon>Flavobacterium</taxon>
    </lineage>
</organism>
<feature type="chain" id="PRO_5015726878" evidence="10">
    <location>
        <begin position="20"/>
        <end position="934"/>
    </location>
</feature>
<feature type="domain" description="TonB-dependent receptor plug" evidence="12">
    <location>
        <begin position="60"/>
        <end position="162"/>
    </location>
</feature>
<dbReference type="EMBL" id="CP029186">
    <property type="protein sequence ID" value="AWH86523.1"/>
    <property type="molecule type" value="Genomic_DNA"/>
</dbReference>
<keyword evidence="14" id="KW-1185">Reference proteome</keyword>
<dbReference type="KEGG" id="falb:HYN59_16045"/>
<evidence type="ECO:0000256" key="1">
    <source>
        <dbReference type="ARBA" id="ARBA00004571"/>
    </source>
</evidence>
<evidence type="ECO:0000256" key="4">
    <source>
        <dbReference type="ARBA" id="ARBA00022692"/>
    </source>
</evidence>
<feature type="signal peptide" evidence="10">
    <location>
        <begin position="1"/>
        <end position="19"/>
    </location>
</feature>
<name>A0A2S1R1D4_9FLAO</name>
<dbReference type="NCBIfam" id="TIGR04056">
    <property type="entry name" value="OMP_RagA_SusC"/>
    <property type="match status" value="1"/>
</dbReference>
<gene>
    <name evidence="13" type="ORF">HYN59_16045</name>
</gene>
<dbReference type="Gene3D" id="2.40.170.20">
    <property type="entry name" value="TonB-dependent receptor, beta-barrel domain"/>
    <property type="match status" value="1"/>
</dbReference>
<evidence type="ECO:0000256" key="8">
    <source>
        <dbReference type="PROSITE-ProRule" id="PRU01360"/>
    </source>
</evidence>
<accession>A0A2S1R1D4</accession>
<evidence type="ECO:0000256" key="7">
    <source>
        <dbReference type="ARBA" id="ARBA00023237"/>
    </source>
</evidence>
<sequence length="934" mass="102256">MRKTVLNITFLLTGAFAFAQVPPTPQQVVNDSVFNDSVFFDNQMTEVVLIGYGTRKAGAITGSVVQIKAADIVRTPAQSAIQAIQGKAAGVNIVTNDEPGGQPTIRIRGLGTLTGARDPLYVIDGVESGGINGLNPSDIATIDILKDASSLAIYGQKGQNGVVLITTKKGKVGQVKVTYDSYYGQKFIQRKVDLADSYRYAYYNNTALGSSDYFNFNQPYNTDWLDEITRTGEVMSNSVSLSGASENANYYFGASNYKEKGILNGTAFERTNVIMKNEFKMLDSKLKITPFVNLSLTNNTPKPLSAFTNAYKQSPIMPVKYANGRWAIPVVNDQGFNDITGQRYNNVANPVAQLYYYNQQERNTALTGSINSELQITDWLKVNSNFGATANWARGYTFTPNSDIYLSQNPGLDVDNFNTYTNTLQQRRSSNYRWNWDNYLTFNKTIADDHTITVVAGMNRSTFNISEFLNGTRNNVPVQSNYWNLDLSSANGVIAPGTTVQNSSSTPIVSVAYFARGEYDYKGKYLFSGSIRREGVSAFAPGHRTATFPSVSAGWVITSEDFMKEISFINTLKLRGGYGEVGNGYTGNSQNSIIFGSGYNYAFGSGQVINPGSNIPYQIDPNLTWGVMKEIDLGLDFSVLDQRLTGTFDYYSRKNDNIVLPIAVPSVLSPQTVPLNAGAVTNKGVELSLKWSDNIGTDFNYWVSGNISHNKNELSAVYNPLFSDYVGGSLGNGQTTKQVLVGQPLGTFYVYDVTGFNSDGGFTYSDKRVAAGSYLPTVTYGFNVGVSYKGIDLSVDGYGVGGNKLYNGKKAQRFGGENVENAVLENFWLPGNPNAHNPKPSNDVPRASTYFIEKGDYLRINNITLGYTLPKLFEKLDKVRIYATAVNPFLFTKFSGYSPELVGNNGGDPLGTAGIELDAYPTNKTFLFGLNIGF</sequence>
<comment type="subcellular location">
    <subcellularLocation>
        <location evidence="1 8">Cell outer membrane</location>
        <topology evidence="1 8">Multi-pass membrane protein</topology>
    </subcellularLocation>
</comment>
<protein>
    <submittedName>
        <fullName evidence="13">SusC/RagA family TonB-linked outer membrane protein</fullName>
    </submittedName>
</protein>
<evidence type="ECO:0000259" key="12">
    <source>
        <dbReference type="Pfam" id="PF07715"/>
    </source>
</evidence>
<evidence type="ECO:0000313" key="14">
    <source>
        <dbReference type="Proteomes" id="UP000244929"/>
    </source>
</evidence>
<evidence type="ECO:0000313" key="13">
    <source>
        <dbReference type="EMBL" id="AWH86523.1"/>
    </source>
</evidence>
<dbReference type="Pfam" id="PF00593">
    <property type="entry name" value="TonB_dep_Rec_b-barrel"/>
    <property type="match status" value="1"/>
</dbReference>
<dbReference type="InterPro" id="IPR012910">
    <property type="entry name" value="Plug_dom"/>
</dbReference>
<evidence type="ECO:0000256" key="9">
    <source>
        <dbReference type="RuleBase" id="RU003357"/>
    </source>
</evidence>
<keyword evidence="10" id="KW-0732">Signal</keyword>
<evidence type="ECO:0000256" key="3">
    <source>
        <dbReference type="ARBA" id="ARBA00022452"/>
    </source>
</evidence>
<comment type="similarity">
    <text evidence="8 9">Belongs to the TonB-dependent receptor family.</text>
</comment>
<dbReference type="Gene3D" id="2.170.130.10">
    <property type="entry name" value="TonB-dependent receptor, plug domain"/>
    <property type="match status" value="1"/>
</dbReference>
<dbReference type="InterPro" id="IPR037066">
    <property type="entry name" value="Plug_dom_sf"/>
</dbReference>
<dbReference type="InterPro" id="IPR023997">
    <property type="entry name" value="TonB-dep_OMP_SusC/RagA_CS"/>
</dbReference>
<evidence type="ECO:0000256" key="10">
    <source>
        <dbReference type="SAM" id="SignalP"/>
    </source>
</evidence>
<dbReference type="AlphaFoldDB" id="A0A2S1R1D4"/>
<dbReference type="InterPro" id="IPR039426">
    <property type="entry name" value="TonB-dep_rcpt-like"/>
</dbReference>
<dbReference type="InterPro" id="IPR023996">
    <property type="entry name" value="TonB-dep_OMP_SusC/RagA"/>
</dbReference>
<keyword evidence="5 9" id="KW-0798">TonB box</keyword>
<keyword evidence="3 8" id="KW-1134">Transmembrane beta strand</keyword>
<evidence type="ECO:0000256" key="2">
    <source>
        <dbReference type="ARBA" id="ARBA00022448"/>
    </source>
</evidence>
<reference evidence="13 14" key="1">
    <citation type="submission" date="2018-04" db="EMBL/GenBank/DDBJ databases">
        <title>Genome sequencing of Flavobacterium sp. HYN0059.</title>
        <authorList>
            <person name="Yi H."/>
            <person name="Baek C."/>
        </authorList>
    </citation>
    <scope>NUCLEOTIDE SEQUENCE [LARGE SCALE GENOMIC DNA]</scope>
    <source>
        <strain evidence="13 14">HYN0059</strain>
    </source>
</reference>
<feature type="domain" description="TonB-dependent receptor-like beta-barrel" evidence="11">
    <location>
        <begin position="341"/>
        <end position="883"/>
    </location>
</feature>
<dbReference type="PROSITE" id="PS52016">
    <property type="entry name" value="TONB_DEPENDENT_REC_3"/>
    <property type="match status" value="1"/>
</dbReference>
<keyword evidence="6 8" id="KW-0472">Membrane</keyword>
<evidence type="ECO:0000256" key="5">
    <source>
        <dbReference type="ARBA" id="ARBA00023077"/>
    </source>
</evidence>
<dbReference type="GO" id="GO:0009279">
    <property type="term" value="C:cell outer membrane"/>
    <property type="evidence" value="ECO:0007669"/>
    <property type="project" value="UniProtKB-SubCell"/>
</dbReference>
<dbReference type="Pfam" id="PF07715">
    <property type="entry name" value="Plug"/>
    <property type="match status" value="1"/>
</dbReference>
<dbReference type="RefSeq" id="WP_108779246.1">
    <property type="nucleotide sequence ID" value="NZ_CP029186.1"/>
</dbReference>
<dbReference type="SUPFAM" id="SSF56935">
    <property type="entry name" value="Porins"/>
    <property type="match status" value="1"/>
</dbReference>
<proteinExistence type="inferred from homology"/>
<keyword evidence="2 8" id="KW-0813">Transport</keyword>